<evidence type="ECO:0000256" key="4">
    <source>
        <dbReference type="ARBA" id="ARBA00022452"/>
    </source>
</evidence>
<organism evidence="9 10">
    <name type="scientific">Labilithrix luteola</name>
    <dbReference type="NCBI Taxonomy" id="1391654"/>
    <lineage>
        <taxon>Bacteria</taxon>
        <taxon>Pseudomonadati</taxon>
        <taxon>Myxococcota</taxon>
        <taxon>Polyangia</taxon>
        <taxon>Polyangiales</taxon>
        <taxon>Labilitrichaceae</taxon>
        <taxon>Labilithrix</taxon>
    </lineage>
</organism>
<name>A0A0K1Q4P2_9BACT</name>
<evidence type="ECO:0000256" key="3">
    <source>
        <dbReference type="ARBA" id="ARBA00022448"/>
    </source>
</evidence>
<evidence type="ECO:0000256" key="2">
    <source>
        <dbReference type="ARBA" id="ARBA00007613"/>
    </source>
</evidence>
<keyword evidence="3" id="KW-0813">Transport</keyword>
<dbReference type="InterPro" id="IPR003423">
    <property type="entry name" value="OMP_efflux"/>
</dbReference>
<dbReference type="GO" id="GO:0015562">
    <property type="term" value="F:efflux transmembrane transporter activity"/>
    <property type="evidence" value="ECO:0007669"/>
    <property type="project" value="InterPro"/>
</dbReference>
<comment type="similarity">
    <text evidence="2">Belongs to the outer membrane factor (OMF) (TC 1.B.17) family.</text>
</comment>
<keyword evidence="5" id="KW-0812">Transmembrane</keyword>
<dbReference type="SUPFAM" id="SSF56954">
    <property type="entry name" value="Outer membrane efflux proteins (OEP)"/>
    <property type="match status" value="1"/>
</dbReference>
<dbReference type="Pfam" id="PF02321">
    <property type="entry name" value="OEP"/>
    <property type="match status" value="2"/>
</dbReference>
<dbReference type="KEGG" id="llu:AKJ09_07023"/>
<keyword evidence="8" id="KW-0175">Coiled coil</keyword>
<keyword evidence="7" id="KW-0998">Cell outer membrane</keyword>
<dbReference type="GO" id="GO:0009279">
    <property type="term" value="C:cell outer membrane"/>
    <property type="evidence" value="ECO:0007669"/>
    <property type="project" value="UniProtKB-SubCell"/>
</dbReference>
<gene>
    <name evidence="9" type="ORF">AKJ09_07023</name>
</gene>
<dbReference type="STRING" id="1391654.AKJ09_07023"/>
<dbReference type="PANTHER" id="PTHR30026:SF20">
    <property type="entry name" value="OUTER MEMBRANE PROTEIN TOLC"/>
    <property type="match status" value="1"/>
</dbReference>
<keyword evidence="4" id="KW-1134">Transmembrane beta strand</keyword>
<dbReference type="GO" id="GO:0015288">
    <property type="term" value="F:porin activity"/>
    <property type="evidence" value="ECO:0007669"/>
    <property type="project" value="TreeGrafter"/>
</dbReference>
<feature type="coiled-coil region" evidence="8">
    <location>
        <begin position="342"/>
        <end position="369"/>
    </location>
</feature>
<evidence type="ECO:0000256" key="1">
    <source>
        <dbReference type="ARBA" id="ARBA00004442"/>
    </source>
</evidence>
<dbReference type="GO" id="GO:1990281">
    <property type="term" value="C:efflux pump complex"/>
    <property type="evidence" value="ECO:0007669"/>
    <property type="project" value="TreeGrafter"/>
</dbReference>
<evidence type="ECO:0000256" key="7">
    <source>
        <dbReference type="ARBA" id="ARBA00023237"/>
    </source>
</evidence>
<dbReference type="AlphaFoldDB" id="A0A0K1Q4P2"/>
<protein>
    <submittedName>
        <fullName evidence="9">Outer membrane efflux protein</fullName>
    </submittedName>
</protein>
<evidence type="ECO:0000256" key="6">
    <source>
        <dbReference type="ARBA" id="ARBA00023136"/>
    </source>
</evidence>
<evidence type="ECO:0000313" key="10">
    <source>
        <dbReference type="Proteomes" id="UP000064967"/>
    </source>
</evidence>
<comment type="subcellular location">
    <subcellularLocation>
        <location evidence="1">Cell outer membrane</location>
    </subcellularLocation>
</comment>
<sequence>MIRYRVLGLAIALGVGLVPFEARAEGASREEESHAAGVRLDEAQAIDLALRAHPDIRAAEATRDAAKAGATGAQLARLPDLKITAHYTRFSSIPARYRSFGETVFPQLLDSVGGRAQVVLPLTDAFLGLAAAARAAGREAEAASIEVVTVRSQVAYDARLAFFEYWNRKIAFMNAAELLNSAEINAKDQRARVAAGSVARNELLPFETAVDQAAMTLETTRGELAVAEAQLRTLVPQLNGRAIEVPDLPFERADQAPPSVPPKPELPPRIASLDAQVRAAEARADGASVSRLPRLSAYVGGELTAPTPRVFVMSSLVAVPTWEAGLQLEWSLSQLTEGSATAAKARHEHAALEAKLADARRRLDGEREGAKGLLSTADARLRRAHDRVDHALALAKARRGELEAGTALSLDVVLAETDLARAKNEHADAYVARAIALARLDFIDGRVRPSGGSL</sequence>
<dbReference type="OrthoDB" id="9824999at2"/>
<dbReference type="InterPro" id="IPR051906">
    <property type="entry name" value="TolC-like"/>
</dbReference>
<dbReference type="Proteomes" id="UP000064967">
    <property type="component" value="Chromosome"/>
</dbReference>
<evidence type="ECO:0000313" key="9">
    <source>
        <dbReference type="EMBL" id="AKV00360.1"/>
    </source>
</evidence>
<accession>A0A0K1Q4P2</accession>
<keyword evidence="6" id="KW-0472">Membrane</keyword>
<dbReference type="RefSeq" id="WP_146651662.1">
    <property type="nucleotide sequence ID" value="NZ_CP012333.1"/>
</dbReference>
<dbReference type="Gene3D" id="1.20.1600.10">
    <property type="entry name" value="Outer membrane efflux proteins (OEP)"/>
    <property type="match status" value="1"/>
</dbReference>
<reference evidence="9 10" key="1">
    <citation type="submission" date="2015-08" db="EMBL/GenBank/DDBJ databases">
        <authorList>
            <person name="Babu N.S."/>
            <person name="Beckwith C.J."/>
            <person name="Beseler K.G."/>
            <person name="Brison A."/>
            <person name="Carone J.V."/>
            <person name="Caskin T.P."/>
            <person name="Diamond M."/>
            <person name="Durham M.E."/>
            <person name="Foxe J.M."/>
            <person name="Go M."/>
            <person name="Henderson B.A."/>
            <person name="Jones I.B."/>
            <person name="McGettigan J.A."/>
            <person name="Micheletti S.J."/>
            <person name="Nasrallah M.E."/>
            <person name="Ortiz D."/>
            <person name="Piller C.R."/>
            <person name="Privatt S.R."/>
            <person name="Schneider S.L."/>
            <person name="Sharp S."/>
            <person name="Smith T.C."/>
            <person name="Stanton J.D."/>
            <person name="Ullery H.E."/>
            <person name="Wilson R.J."/>
            <person name="Serrano M.G."/>
            <person name="Buck G."/>
            <person name="Lee V."/>
            <person name="Wang Y."/>
            <person name="Carvalho R."/>
            <person name="Voegtly L."/>
            <person name="Shi R."/>
            <person name="Duckworth R."/>
            <person name="Johnson A."/>
            <person name="Loviza R."/>
            <person name="Walstead R."/>
            <person name="Shah Z."/>
            <person name="Kiflezghi M."/>
            <person name="Wade K."/>
            <person name="Ball S.L."/>
            <person name="Bradley K.W."/>
            <person name="Asai D.J."/>
            <person name="Bowman C.A."/>
            <person name="Russell D.A."/>
            <person name="Pope W.H."/>
            <person name="Jacobs-Sera D."/>
            <person name="Hendrix R.W."/>
            <person name="Hatfull G.F."/>
        </authorList>
    </citation>
    <scope>NUCLEOTIDE SEQUENCE [LARGE SCALE GENOMIC DNA]</scope>
    <source>
        <strain evidence="9 10">DSM 27648</strain>
    </source>
</reference>
<evidence type="ECO:0000256" key="5">
    <source>
        <dbReference type="ARBA" id="ARBA00022692"/>
    </source>
</evidence>
<keyword evidence="10" id="KW-1185">Reference proteome</keyword>
<dbReference type="PANTHER" id="PTHR30026">
    <property type="entry name" value="OUTER MEMBRANE PROTEIN TOLC"/>
    <property type="match status" value="1"/>
</dbReference>
<dbReference type="EMBL" id="CP012333">
    <property type="protein sequence ID" value="AKV00360.1"/>
    <property type="molecule type" value="Genomic_DNA"/>
</dbReference>
<evidence type="ECO:0000256" key="8">
    <source>
        <dbReference type="SAM" id="Coils"/>
    </source>
</evidence>
<proteinExistence type="inferred from homology"/>